<dbReference type="InterPro" id="IPR011989">
    <property type="entry name" value="ARM-like"/>
</dbReference>
<evidence type="ECO:0000313" key="5">
    <source>
        <dbReference type="Proteomes" id="UP001445076"/>
    </source>
</evidence>
<organism evidence="4 5">
    <name type="scientific">Cherax quadricarinatus</name>
    <name type="common">Australian red claw crayfish</name>
    <dbReference type="NCBI Taxonomy" id="27406"/>
    <lineage>
        <taxon>Eukaryota</taxon>
        <taxon>Metazoa</taxon>
        <taxon>Ecdysozoa</taxon>
        <taxon>Arthropoda</taxon>
        <taxon>Crustacea</taxon>
        <taxon>Multicrustacea</taxon>
        <taxon>Malacostraca</taxon>
        <taxon>Eumalacostraca</taxon>
        <taxon>Eucarida</taxon>
        <taxon>Decapoda</taxon>
        <taxon>Pleocyemata</taxon>
        <taxon>Astacidea</taxon>
        <taxon>Parastacoidea</taxon>
        <taxon>Parastacidae</taxon>
        <taxon>Cherax</taxon>
    </lineage>
</organism>
<dbReference type="Gene3D" id="1.25.10.10">
    <property type="entry name" value="Leucine-rich Repeat Variant"/>
    <property type="match status" value="1"/>
</dbReference>
<evidence type="ECO:0000313" key="4">
    <source>
        <dbReference type="EMBL" id="KAK8721503.1"/>
    </source>
</evidence>
<dbReference type="InterPro" id="IPR051341">
    <property type="entry name" value="Zyg-11_UBL_adapter"/>
</dbReference>
<dbReference type="InterPro" id="IPR016024">
    <property type="entry name" value="ARM-type_fold"/>
</dbReference>
<evidence type="ECO:0008006" key="6">
    <source>
        <dbReference type="Google" id="ProtNLM"/>
    </source>
</evidence>
<keyword evidence="1" id="KW-0833">Ubl conjugation pathway</keyword>
<gene>
    <name evidence="4" type="ORF">OTU49_012752</name>
</gene>
<proteinExistence type="predicted"/>
<evidence type="ECO:0000256" key="1">
    <source>
        <dbReference type="ARBA" id="ARBA00022786"/>
    </source>
</evidence>
<name>A0AAW0VWS9_CHEQU</name>
<reference evidence="4 5" key="1">
    <citation type="journal article" date="2024" name="BMC Genomics">
        <title>Genome assembly of redclaw crayfish (Cherax quadricarinatus) provides insights into its immune adaptation and hypoxia tolerance.</title>
        <authorList>
            <person name="Liu Z."/>
            <person name="Zheng J."/>
            <person name="Li H."/>
            <person name="Fang K."/>
            <person name="Wang S."/>
            <person name="He J."/>
            <person name="Zhou D."/>
            <person name="Weng S."/>
            <person name="Chi M."/>
            <person name="Gu Z."/>
            <person name="He J."/>
            <person name="Li F."/>
            <person name="Wang M."/>
        </authorList>
    </citation>
    <scope>NUCLEOTIDE SEQUENCE [LARGE SCALE GENOMIC DNA]</scope>
    <source>
        <strain evidence="4">ZL_2023a</strain>
    </source>
</reference>
<feature type="domain" description="Protein zer-1 homolog-like C-terminal" evidence="2">
    <location>
        <begin position="403"/>
        <end position="756"/>
    </location>
</feature>
<accession>A0AAW0VWS9</accession>
<dbReference type="GO" id="GO:0031462">
    <property type="term" value="C:Cul2-RING ubiquitin ligase complex"/>
    <property type="evidence" value="ECO:0007669"/>
    <property type="project" value="TreeGrafter"/>
</dbReference>
<evidence type="ECO:0000259" key="2">
    <source>
        <dbReference type="Pfam" id="PF22964"/>
    </source>
</evidence>
<evidence type="ECO:0000259" key="3">
    <source>
        <dbReference type="Pfam" id="PF25013"/>
    </source>
</evidence>
<dbReference type="SUPFAM" id="SSF52047">
    <property type="entry name" value="RNI-like"/>
    <property type="match status" value="1"/>
</dbReference>
<dbReference type="PANTHER" id="PTHR12904">
    <property type="match status" value="1"/>
</dbReference>
<dbReference type="PANTHER" id="PTHR12904:SF22">
    <property type="entry name" value="ZYG-11 FAMILY MEMBER B, CELL CYCLE REGULATOR"/>
    <property type="match status" value="1"/>
</dbReference>
<keyword evidence="5" id="KW-1185">Reference proteome</keyword>
<dbReference type="InterPro" id="IPR056845">
    <property type="entry name" value="LRR_Zer-1"/>
</dbReference>
<dbReference type="Pfam" id="PF22964">
    <property type="entry name" value="ZER1-like_2nd"/>
    <property type="match status" value="1"/>
</dbReference>
<comment type="caution">
    <text evidence="4">The sequence shown here is derived from an EMBL/GenBank/DDBJ whole genome shotgun (WGS) entry which is preliminary data.</text>
</comment>
<dbReference type="SUPFAM" id="SSF48371">
    <property type="entry name" value="ARM repeat"/>
    <property type="match status" value="1"/>
</dbReference>
<dbReference type="AlphaFoldDB" id="A0AAW0VWS9"/>
<feature type="domain" description="Zer-1-like leucine-rich repeats region" evidence="3">
    <location>
        <begin position="209"/>
        <end position="309"/>
    </location>
</feature>
<sequence>MSVIQETSGPTCWLRDYDRMVESPGSLQELVVEFIASHVKEVCTSRFSLNDFTNRLYFRDSNAFCHQKVANLLLMTLDRKGLLDDLNMTLFDPVVLRLSQVTLHHADNVTCKGLKILRSHQIQSVEVKNLTKVSVDELISCFGEWTMNNIQALSVSGSSFTSDIAKANSKGSVLSTKLYVGLSKLKNLHILNVSGTELASHALLNVCIDLQMLSSLDISNCTKLESVECLRIRKNTLRSLNMYNLKVLRMEETKRVLLELRKLIHLDISENVSNQDPIDRLMETCPIVPSLLSTREFGPNLCSLDISGQDQTKLEDLYFFLKHHPKIEFLGLMLTSLCLDTVFLDGYNVTVTGVARADQLVEALRRYPKRIEYVPKILYKIFMLTTHFESPRPDVIKLILPVMNTHSTQSSIQLAGTACLYNLTKGQMGEQIHPHILRDVVHTTLTAMNNFPNHSQLQKNGLLTLCCDRILHEVSFDKYRCARLVLDCLLTFNDPSTDRMAVAICSILAAKISTTQTALLGAKSVYMRKLLSLVQTRMEERAVDITLKFTLSALWNLTDESPATCEVFLAEKGLHLFLQLLNVFARDAAVETKVLGLLNNIAEVSPLRGALINQHFVAQLKTLLWSPNVDVSYFAAGIVAHLVCASEDSWNEPGISKEDLLEELGKVVISWEQPKEEMVAYRSFQPFIPLLTALNMHQVQLWAVWALHHVTTKNSKRYCHMLVREGVDDVLRKLVALPHSNTCVRELAEKVVDVLQENGYTKEL</sequence>
<protein>
    <recommendedName>
        <fullName evidence="6">Protein zyg-11 homolog B-like</fullName>
    </recommendedName>
</protein>
<dbReference type="InterPro" id="IPR055142">
    <property type="entry name" value="ZER1-like_C"/>
</dbReference>
<dbReference type="EMBL" id="JARKIK010000100">
    <property type="protein sequence ID" value="KAK8721503.1"/>
    <property type="molecule type" value="Genomic_DNA"/>
</dbReference>
<dbReference type="Gene3D" id="3.80.10.10">
    <property type="entry name" value="Ribonuclease Inhibitor"/>
    <property type="match status" value="1"/>
</dbReference>
<dbReference type="InterPro" id="IPR032675">
    <property type="entry name" value="LRR_dom_sf"/>
</dbReference>
<dbReference type="Pfam" id="PF25013">
    <property type="entry name" value="LRR_Zer-1"/>
    <property type="match status" value="1"/>
</dbReference>
<dbReference type="Proteomes" id="UP001445076">
    <property type="component" value="Unassembled WGS sequence"/>
</dbReference>